<evidence type="ECO:0000256" key="3">
    <source>
        <dbReference type="ARBA" id="ARBA00023038"/>
    </source>
</evidence>
<keyword evidence="2" id="KW-0963">Cytoplasm</keyword>
<protein>
    <recommendedName>
        <fullName evidence="4">PDZ domain-containing protein</fullName>
    </recommendedName>
</protein>
<evidence type="ECO:0000259" key="4">
    <source>
        <dbReference type="PROSITE" id="PS50106"/>
    </source>
</evidence>
<dbReference type="FunFam" id="2.30.42.10:FF:000055">
    <property type="entry name" value="PDZ and LIM domain protein 3"/>
    <property type="match status" value="1"/>
</dbReference>
<gene>
    <name evidence="5" type="ORF">CDAUBV1_LOCUS6898</name>
</gene>
<feature type="domain" description="PDZ" evidence="4">
    <location>
        <begin position="68"/>
        <end position="150"/>
    </location>
</feature>
<organism evidence="5 6">
    <name type="scientific">Calicophoron daubneyi</name>
    <name type="common">Rumen fluke</name>
    <name type="synonym">Paramphistomum daubneyi</name>
    <dbReference type="NCBI Taxonomy" id="300641"/>
    <lineage>
        <taxon>Eukaryota</taxon>
        <taxon>Metazoa</taxon>
        <taxon>Spiralia</taxon>
        <taxon>Lophotrochozoa</taxon>
        <taxon>Platyhelminthes</taxon>
        <taxon>Trematoda</taxon>
        <taxon>Digenea</taxon>
        <taxon>Plagiorchiida</taxon>
        <taxon>Pronocephalata</taxon>
        <taxon>Paramphistomoidea</taxon>
        <taxon>Paramphistomidae</taxon>
        <taxon>Calicophoron</taxon>
    </lineage>
</organism>
<dbReference type="InterPro" id="IPR036034">
    <property type="entry name" value="PDZ_sf"/>
</dbReference>
<dbReference type="InterPro" id="IPR001478">
    <property type="entry name" value="PDZ"/>
</dbReference>
<dbReference type="GO" id="GO:0005912">
    <property type="term" value="C:adherens junction"/>
    <property type="evidence" value="ECO:0007669"/>
    <property type="project" value="TreeGrafter"/>
</dbReference>
<evidence type="ECO:0000313" key="6">
    <source>
        <dbReference type="Proteomes" id="UP001497525"/>
    </source>
</evidence>
<dbReference type="GO" id="GO:0031941">
    <property type="term" value="C:filamentous actin"/>
    <property type="evidence" value="ECO:0007669"/>
    <property type="project" value="TreeGrafter"/>
</dbReference>
<dbReference type="PROSITE" id="PS50106">
    <property type="entry name" value="PDZ"/>
    <property type="match status" value="1"/>
</dbReference>
<dbReference type="Pfam" id="PF00595">
    <property type="entry name" value="PDZ"/>
    <property type="match status" value="1"/>
</dbReference>
<evidence type="ECO:0000256" key="1">
    <source>
        <dbReference type="ARBA" id="ARBA00004496"/>
    </source>
</evidence>
<accession>A0AAV2TB59</accession>
<comment type="caution">
    <text evidence="5">The sequence shown here is derived from an EMBL/GenBank/DDBJ whole genome shotgun (WGS) entry which is preliminary data.</text>
</comment>
<dbReference type="SMART" id="SM00228">
    <property type="entry name" value="PDZ"/>
    <property type="match status" value="1"/>
</dbReference>
<dbReference type="GO" id="GO:0030036">
    <property type="term" value="P:actin cytoskeleton organization"/>
    <property type="evidence" value="ECO:0007669"/>
    <property type="project" value="TreeGrafter"/>
</dbReference>
<dbReference type="CDD" id="cd23068">
    <property type="entry name" value="PDZ_ZASP52-like"/>
    <property type="match status" value="1"/>
</dbReference>
<evidence type="ECO:0000313" key="5">
    <source>
        <dbReference type="EMBL" id="CAL5133635.1"/>
    </source>
</evidence>
<dbReference type="Gene3D" id="2.30.42.10">
    <property type="match status" value="1"/>
</dbReference>
<keyword evidence="3" id="KW-0479">Metal-binding</keyword>
<dbReference type="SUPFAM" id="SSF50156">
    <property type="entry name" value="PDZ domain-like"/>
    <property type="match status" value="1"/>
</dbReference>
<sequence>MNMYFTSVASQPPTGHIPTSMAQRASKVTLPNNQGSPNKPPPMLANALNLFAGHSFGEPNQPVATSVNVTLRRNSAACPWGFRVQGGSDYKLQLTVCKTQSGSPSEGILHQGDAILSINGENTRNLSHEQATDKIRSSGTDLRMTVSRNQGSEFAELRPKGQIKFNAPQGARR</sequence>
<reference evidence="5" key="1">
    <citation type="submission" date="2024-06" db="EMBL/GenBank/DDBJ databases">
        <authorList>
            <person name="Liu X."/>
            <person name="Lenzi L."/>
            <person name="Haldenby T S."/>
            <person name="Uol C."/>
        </authorList>
    </citation>
    <scope>NUCLEOTIDE SEQUENCE</scope>
</reference>
<keyword evidence="3" id="KW-0440">LIM domain</keyword>
<name>A0AAV2TB59_CALDB</name>
<proteinExistence type="predicted"/>
<dbReference type="GO" id="GO:0061061">
    <property type="term" value="P:muscle structure development"/>
    <property type="evidence" value="ECO:0007669"/>
    <property type="project" value="TreeGrafter"/>
</dbReference>
<dbReference type="GO" id="GO:0001725">
    <property type="term" value="C:stress fiber"/>
    <property type="evidence" value="ECO:0007669"/>
    <property type="project" value="TreeGrafter"/>
</dbReference>
<comment type="subcellular location">
    <subcellularLocation>
        <location evidence="1">Cytoplasm</location>
    </subcellularLocation>
</comment>
<dbReference type="EMBL" id="CAXLJL010000157">
    <property type="protein sequence ID" value="CAL5133635.1"/>
    <property type="molecule type" value="Genomic_DNA"/>
</dbReference>
<dbReference type="AlphaFoldDB" id="A0AAV2TB59"/>
<dbReference type="GO" id="GO:0051371">
    <property type="term" value="F:muscle alpha-actinin binding"/>
    <property type="evidence" value="ECO:0007669"/>
    <property type="project" value="TreeGrafter"/>
</dbReference>
<dbReference type="PANTHER" id="PTHR24214">
    <property type="entry name" value="PDZ AND LIM DOMAIN PROTEIN ZASP"/>
    <property type="match status" value="1"/>
</dbReference>
<dbReference type="PANTHER" id="PTHR24214:SF38">
    <property type="entry name" value="PDZ AND LIM DOMAIN PROTEIN ZASP-RELATED"/>
    <property type="match status" value="1"/>
</dbReference>
<dbReference type="InterPro" id="IPR050604">
    <property type="entry name" value="PDZ-LIM_domain"/>
</dbReference>
<dbReference type="GO" id="GO:0030018">
    <property type="term" value="C:Z disc"/>
    <property type="evidence" value="ECO:0007669"/>
    <property type="project" value="TreeGrafter"/>
</dbReference>
<dbReference type="GO" id="GO:0003779">
    <property type="term" value="F:actin binding"/>
    <property type="evidence" value="ECO:0007669"/>
    <property type="project" value="TreeGrafter"/>
</dbReference>
<keyword evidence="3" id="KW-0862">Zinc</keyword>
<dbReference type="Proteomes" id="UP001497525">
    <property type="component" value="Unassembled WGS sequence"/>
</dbReference>
<evidence type="ECO:0000256" key="2">
    <source>
        <dbReference type="ARBA" id="ARBA00022490"/>
    </source>
</evidence>